<reference evidence="1 2" key="1">
    <citation type="journal article" date="2012" name="Nat. Genet.">
        <title>Plasmodium cynomolgi genome sequences provide insight into Plasmodium vivax and the monkey malaria clade.</title>
        <authorList>
            <person name="Tachibana S."/>
            <person name="Sullivan S.A."/>
            <person name="Kawai S."/>
            <person name="Nakamura S."/>
            <person name="Kim H.R."/>
            <person name="Goto N."/>
            <person name="Arisue N."/>
            <person name="Palacpac N.M.Q."/>
            <person name="Honma H."/>
            <person name="Yagi M."/>
            <person name="Tougan T."/>
            <person name="Katakai Y."/>
            <person name="Kaneko O."/>
            <person name="Mita T."/>
            <person name="Kita K."/>
            <person name="Yasutomi Y."/>
            <person name="Sutton P.L."/>
            <person name="Shakhbatyan R."/>
            <person name="Horii T."/>
            <person name="Yasunaga T."/>
            <person name="Barnwell J.W."/>
            <person name="Escalante A.A."/>
            <person name="Carlton J.M."/>
            <person name="Tanabe K."/>
        </authorList>
    </citation>
    <scope>NUCLEOTIDE SEQUENCE [LARGE SCALE GENOMIC DNA]</scope>
    <source>
        <strain evidence="1 2">B</strain>
    </source>
</reference>
<dbReference type="InterPro" id="IPR009290">
    <property type="entry name" value="Radial_spoke_3"/>
</dbReference>
<evidence type="ECO:0000313" key="2">
    <source>
        <dbReference type="Proteomes" id="UP000006319"/>
    </source>
</evidence>
<dbReference type="OrthoDB" id="371591at2759"/>
<dbReference type="RefSeq" id="XP_004224607.1">
    <property type="nucleotide sequence ID" value="XM_004224559.1"/>
</dbReference>
<dbReference type="OMA" id="MADMIEN"/>
<evidence type="ECO:0000313" key="1">
    <source>
        <dbReference type="EMBL" id="GAB68660.1"/>
    </source>
</evidence>
<dbReference type="AlphaFoldDB" id="K6V0T3"/>
<gene>
    <name evidence="1" type="ORF">PCYB_135340</name>
</gene>
<dbReference type="eggNOG" id="ENOG502QXSQ">
    <property type="taxonomic scope" value="Eukaryota"/>
</dbReference>
<dbReference type="Proteomes" id="UP000006319">
    <property type="component" value="Chromosome 13"/>
</dbReference>
<proteinExistence type="predicted"/>
<organism evidence="1 2">
    <name type="scientific">Plasmodium cynomolgi (strain B)</name>
    <dbReference type="NCBI Taxonomy" id="1120755"/>
    <lineage>
        <taxon>Eukaryota</taxon>
        <taxon>Sar</taxon>
        <taxon>Alveolata</taxon>
        <taxon>Apicomplexa</taxon>
        <taxon>Aconoidasida</taxon>
        <taxon>Haemosporida</taxon>
        <taxon>Plasmodiidae</taxon>
        <taxon>Plasmodium</taxon>
        <taxon>Plasmodium (Plasmodium)</taxon>
    </lineage>
</organism>
<dbReference type="VEuPathDB" id="PlasmoDB:PCYB_135340"/>
<dbReference type="KEGG" id="pcy:PCYB_135340"/>
<dbReference type="EMBL" id="DF157105">
    <property type="protein sequence ID" value="GAB68660.1"/>
    <property type="molecule type" value="Genomic_DNA"/>
</dbReference>
<sequence length="210" mass="25544">MTIHTRCTYYPIHHFVNPLLYIKKKKKRKVKPQIEKLVEDVLNQALKEIYENQELSKIINKINHYEQIRQEKYQSLKNYEQNSDNFYKQTQHKIKDRILLKKKVEIIMKKKIAHSKAKKNMHFILQKNLDLYSLMEYFPSGLEKNMNLIVLPWLADLILYLIRVKKEIVHYVMADMIENSFVSRTEILEAYKRLKKWVPHKTYILIKQKI</sequence>
<dbReference type="PhylomeDB" id="K6V0T3"/>
<protein>
    <submittedName>
        <fullName evidence="1">Uncharacterized protein</fullName>
    </submittedName>
</protein>
<accession>K6V0T3</accession>
<name>K6V0T3_PLACD</name>
<dbReference type="GeneID" id="14695038"/>
<dbReference type="Pfam" id="PF06098">
    <property type="entry name" value="Radial_spoke_3"/>
    <property type="match status" value="1"/>
</dbReference>
<keyword evidence="2" id="KW-1185">Reference proteome</keyword>